<dbReference type="SUPFAM" id="SSF47353">
    <property type="entry name" value="Retrovirus capsid dimerization domain-like"/>
    <property type="match status" value="1"/>
</dbReference>
<dbReference type="RefSeq" id="XP_025028439.1">
    <property type="nucleotide sequence ID" value="XM_025172671.1"/>
</dbReference>
<name>A0A9F5J786_PYTBI</name>
<proteinExistence type="predicted"/>
<dbReference type="OrthoDB" id="9005246at2759"/>
<feature type="domain" description="C2H2-type" evidence="11">
    <location>
        <begin position="450"/>
        <end position="477"/>
    </location>
</feature>
<comment type="subcellular location">
    <subcellularLocation>
        <location evidence="1">Nucleus</location>
    </subcellularLocation>
</comment>
<feature type="domain" description="C2H2-type" evidence="11">
    <location>
        <begin position="534"/>
        <end position="561"/>
    </location>
</feature>
<keyword evidence="7" id="KW-0804">Transcription</keyword>
<feature type="domain" description="SCAN box" evidence="12">
    <location>
        <begin position="223"/>
        <end position="307"/>
    </location>
</feature>
<feature type="compositionally biased region" description="Basic and acidic residues" evidence="10">
    <location>
        <begin position="356"/>
        <end position="376"/>
    </location>
</feature>
<keyword evidence="5" id="KW-0862">Zinc</keyword>
<evidence type="ECO:0000313" key="14">
    <source>
        <dbReference type="RefSeq" id="XP_025028439.1"/>
    </source>
</evidence>
<dbReference type="Pfam" id="PF02023">
    <property type="entry name" value="SCAN"/>
    <property type="match status" value="1"/>
</dbReference>
<dbReference type="InterPro" id="IPR050758">
    <property type="entry name" value="Znf_C2H2-type"/>
</dbReference>
<dbReference type="PANTHER" id="PTHR23234:SF8">
    <property type="entry name" value="C2H2-TYPE DOMAIN-CONTAINING PROTEIN"/>
    <property type="match status" value="1"/>
</dbReference>
<keyword evidence="6" id="KW-0805">Transcription regulation</keyword>
<dbReference type="Gene3D" id="3.30.160.60">
    <property type="entry name" value="Classic Zinc Finger"/>
    <property type="match status" value="5"/>
</dbReference>
<evidence type="ECO:0000256" key="2">
    <source>
        <dbReference type="ARBA" id="ARBA00022723"/>
    </source>
</evidence>
<dbReference type="CDD" id="cd07936">
    <property type="entry name" value="SCAN"/>
    <property type="match status" value="1"/>
</dbReference>
<evidence type="ECO:0000256" key="7">
    <source>
        <dbReference type="ARBA" id="ARBA00023163"/>
    </source>
</evidence>
<organism evidence="13 14">
    <name type="scientific">Python bivittatus</name>
    <name type="common">Burmese python</name>
    <name type="synonym">Python molurus bivittatus</name>
    <dbReference type="NCBI Taxonomy" id="176946"/>
    <lineage>
        <taxon>Eukaryota</taxon>
        <taxon>Metazoa</taxon>
        <taxon>Chordata</taxon>
        <taxon>Craniata</taxon>
        <taxon>Vertebrata</taxon>
        <taxon>Euteleostomi</taxon>
        <taxon>Lepidosauria</taxon>
        <taxon>Squamata</taxon>
        <taxon>Bifurcata</taxon>
        <taxon>Unidentata</taxon>
        <taxon>Episquamata</taxon>
        <taxon>Toxicofera</taxon>
        <taxon>Serpentes</taxon>
        <taxon>Henophidia</taxon>
        <taxon>Pythonidae</taxon>
        <taxon>Python</taxon>
    </lineage>
</organism>
<dbReference type="GO" id="GO:0008270">
    <property type="term" value="F:zinc ion binding"/>
    <property type="evidence" value="ECO:0007669"/>
    <property type="project" value="UniProtKB-KW"/>
</dbReference>
<dbReference type="PANTHER" id="PTHR23234">
    <property type="entry name" value="ZNF44 PROTEIN"/>
    <property type="match status" value="1"/>
</dbReference>
<reference evidence="14" key="1">
    <citation type="submission" date="2025-08" db="UniProtKB">
        <authorList>
            <consortium name="RefSeq"/>
        </authorList>
    </citation>
    <scope>IDENTIFICATION</scope>
    <source>
        <tissue evidence="14">Liver</tissue>
    </source>
</reference>
<dbReference type="Gene3D" id="1.10.4020.10">
    <property type="entry name" value="DNA breaking-rejoining enzymes"/>
    <property type="match status" value="1"/>
</dbReference>
<dbReference type="SMART" id="SM00431">
    <property type="entry name" value="SCAN"/>
    <property type="match status" value="1"/>
</dbReference>
<dbReference type="FunFam" id="1.10.4020.10:FF:000001">
    <property type="entry name" value="zinc finger protein 263 isoform X1"/>
    <property type="match status" value="1"/>
</dbReference>
<evidence type="ECO:0000259" key="12">
    <source>
        <dbReference type="PROSITE" id="PS50804"/>
    </source>
</evidence>
<dbReference type="Pfam" id="PF00096">
    <property type="entry name" value="zf-C2H2"/>
    <property type="match status" value="5"/>
</dbReference>
<evidence type="ECO:0000256" key="5">
    <source>
        <dbReference type="ARBA" id="ARBA00022833"/>
    </source>
</evidence>
<dbReference type="FunFam" id="3.30.160.60:FF:002343">
    <property type="entry name" value="Zinc finger protein 33A"/>
    <property type="match status" value="2"/>
</dbReference>
<dbReference type="FunFam" id="3.30.160.60:FF:000512">
    <property type="entry name" value="zinc finger protein 197 isoform X1"/>
    <property type="match status" value="1"/>
</dbReference>
<feature type="domain" description="C2H2-type" evidence="11">
    <location>
        <begin position="478"/>
        <end position="505"/>
    </location>
</feature>
<evidence type="ECO:0000313" key="13">
    <source>
        <dbReference type="Proteomes" id="UP000695026"/>
    </source>
</evidence>
<dbReference type="GeneID" id="103048951"/>
<dbReference type="SMART" id="SM00355">
    <property type="entry name" value="ZnF_C2H2"/>
    <property type="match status" value="5"/>
</dbReference>
<dbReference type="PROSITE" id="PS50804">
    <property type="entry name" value="SCAN_BOX"/>
    <property type="match status" value="1"/>
</dbReference>
<evidence type="ECO:0000256" key="1">
    <source>
        <dbReference type="ARBA" id="ARBA00004123"/>
    </source>
</evidence>
<dbReference type="InterPro" id="IPR038269">
    <property type="entry name" value="SCAN_sf"/>
</dbReference>
<gene>
    <name evidence="14" type="primary">LOC103048951</name>
</gene>
<feature type="compositionally biased region" description="Low complexity" evidence="10">
    <location>
        <begin position="330"/>
        <end position="339"/>
    </location>
</feature>
<keyword evidence="8" id="KW-0539">Nucleus</keyword>
<dbReference type="PROSITE" id="PS50157">
    <property type="entry name" value="ZINC_FINGER_C2H2_2"/>
    <property type="match status" value="5"/>
</dbReference>
<dbReference type="Proteomes" id="UP000695026">
    <property type="component" value="Unplaced"/>
</dbReference>
<dbReference type="GO" id="GO:0005634">
    <property type="term" value="C:nucleus"/>
    <property type="evidence" value="ECO:0007669"/>
    <property type="project" value="UniProtKB-SubCell"/>
</dbReference>
<evidence type="ECO:0000256" key="10">
    <source>
        <dbReference type="SAM" id="MobiDB-lite"/>
    </source>
</evidence>
<evidence type="ECO:0000259" key="11">
    <source>
        <dbReference type="PROSITE" id="PS50157"/>
    </source>
</evidence>
<accession>A0A9F5J786</accession>
<evidence type="ECO:0000256" key="6">
    <source>
        <dbReference type="ARBA" id="ARBA00023015"/>
    </source>
</evidence>
<keyword evidence="3" id="KW-0677">Repeat</keyword>
<dbReference type="FunFam" id="3.30.160.60:FF:002254">
    <property type="entry name" value="Zinc finger protein 540"/>
    <property type="match status" value="1"/>
</dbReference>
<feature type="region of interest" description="Disordered" evidence="10">
    <location>
        <begin position="321"/>
        <end position="376"/>
    </location>
</feature>
<evidence type="ECO:0000256" key="3">
    <source>
        <dbReference type="ARBA" id="ARBA00022737"/>
    </source>
</evidence>
<dbReference type="InterPro" id="IPR013087">
    <property type="entry name" value="Znf_C2H2_type"/>
</dbReference>
<feature type="region of interest" description="Disordered" evidence="10">
    <location>
        <begin position="50"/>
        <end position="75"/>
    </location>
</feature>
<keyword evidence="13" id="KW-1185">Reference proteome</keyword>
<evidence type="ECO:0000256" key="9">
    <source>
        <dbReference type="PROSITE-ProRule" id="PRU00042"/>
    </source>
</evidence>
<keyword evidence="2" id="KW-0479">Metal-binding</keyword>
<dbReference type="InterPro" id="IPR036236">
    <property type="entry name" value="Znf_C2H2_sf"/>
</dbReference>
<dbReference type="KEGG" id="pbi:103048951"/>
<dbReference type="PROSITE" id="PS00028">
    <property type="entry name" value="ZINC_FINGER_C2H2_1"/>
    <property type="match status" value="5"/>
</dbReference>
<dbReference type="OMA" id="ATHQKIY"/>
<keyword evidence="4 9" id="KW-0863">Zinc-finger</keyword>
<dbReference type="InterPro" id="IPR003309">
    <property type="entry name" value="SCAN_dom"/>
</dbReference>
<dbReference type="AlphaFoldDB" id="A0A9F5J786"/>
<evidence type="ECO:0000256" key="4">
    <source>
        <dbReference type="ARBA" id="ARBA00022771"/>
    </source>
</evidence>
<evidence type="ECO:0000256" key="8">
    <source>
        <dbReference type="ARBA" id="ARBA00023242"/>
    </source>
</evidence>
<feature type="domain" description="C2H2-type" evidence="11">
    <location>
        <begin position="506"/>
        <end position="533"/>
    </location>
</feature>
<sequence>MYFFSPGSGRSFGVWKATGPPSEGAWASGVFLSHAEEKPFGKTVTSLTKQAGSFGKEKSPQTSPGPTDLPTCLRSSRSAFRRRGGRRKMMASLKASSDVQGKSVWEFCPKKLGGEMREPGEELPRPWQDLVITAGSLHSGWGGSQGPEEPTPWDDTKGFLASFEQVAEACRWPRKEWAARLLPALRGEAEQAFGHLEARDRQDYGKVKAAILHRDALSREKQRQHFRRFRYQEAEGPRGVYNRLQALCRQWLKVEKHSKEQILELLILEQFLTVLPPEIQNWVRERGPACCAQAVALAEDFLWMQRESLRWEQQRMTAAVPSAKAELDSSDSGGSLPSPFLEEEEKAGNSCTGDVRQSENSREVPKVASERAEPQKLEEMRPLRRTRRNYLTDKCKKNIASQAVGFHNASIPEEKSNEKRKYKCNVCGKFFSYKSSLKIHLRIHTGEKPYKCLECGKSFIRSDLLASHQRIHTGEKPYSCSYCGKSFCDLSTLIKHRRIHTGEKPYICMECGKSFSQKAILNSHQRIHTGEKPHKCTECGNSFSRSTYLASHQRIHMGERMYKNADCGRSLPEQPKLIHPPIIHVEEKPYKCPEYGQKLKQHSPCLAHQKMYALGKSISVFECGDKIQLEAMACETSGQPSD</sequence>
<protein>
    <submittedName>
        <fullName evidence="14">Zinc finger and SCAN domain-containing protein 30-like isoform X1</fullName>
    </submittedName>
</protein>
<dbReference type="SUPFAM" id="SSF57667">
    <property type="entry name" value="beta-beta-alpha zinc fingers"/>
    <property type="match status" value="4"/>
</dbReference>
<feature type="domain" description="C2H2-type" evidence="11">
    <location>
        <begin position="422"/>
        <end position="449"/>
    </location>
</feature>
<dbReference type="FunFam" id="3.30.160.60:FF:000060">
    <property type="entry name" value="zinc finger protein 436"/>
    <property type="match status" value="1"/>
</dbReference>